<feature type="chain" id="PRO_5040512925" evidence="2">
    <location>
        <begin position="21"/>
        <end position="1518"/>
    </location>
</feature>
<evidence type="ECO:0000256" key="2">
    <source>
        <dbReference type="SAM" id="SignalP"/>
    </source>
</evidence>
<keyword evidence="2" id="KW-0732">Signal</keyword>
<accession>A0A9P4TDF9</accession>
<sequence>MSQRTAATALLLASLPYSIALPQVLPSNVTARPFPIPAGNASVVTVVGTIVQPAVESAIGDVTDVIEDATTSSALEGATDALPTASILDPEANILPLILPGVLPVETDLPPLESDIPADAPSDLTSDAVSSTPTPSSDDDLPDTNSLEVIDLPEPTEVPDVPDFPDESTVPISTFNAVVQPLISVIQTLLNSLPGNFAPPLPGIFVHPLLPTETSDDDSSPTESPEIFVDPLLPTETLSDIIATATDLIESLLDPLADSEPTPAPSDTDLPFAERFAKRQASPALDVSGLLDALQPLLEAVKGLIARVTSVDPATAEVASGVLSEVESVASGLPTLPVAPVDVPALPLPTIALPDLPTPPLPVADVLPTDLPTPPEPLVLPPLPTDLGPALPDDVLNVPVPDEFQSIDWAAFQSPPIVEPPASVDEPVIPADVLNVPVPDFDDAGNIIDAVISTLSSVASDAPVPAATSVEAVVVEPLSVVSSVVATAPAGLPTSLDAFGDDLADWPFADIPEDLAPDATGVLPDLSDLPAPDVPTGTVAGLLLPVSAPTLAAPAGALPTDLFDLPEPDGFEFPDVTSIATAIPAPTTEPTIPDEVLNFPWPDLDANGIPIDTPLAPVAGPTIPSALPTNLNWWDIPVPDDFVDNLDAPALPTPTPELPDVLPDLPIPDAALNAPTPDFDENGVPVNLPAPALPDSSFGTGFPIQAFPDIPLILPSVEPTPIPTPLVGAAAATDSLTLVSTDALSGLPTSLNDAPDAVPTVIITPTAPASILPVVVPVAAGPAVVPAAPATPSLPFQVPSVSRPLTKRQYGLPYWNPFVPNPWLSNPWLANSWLTNPALNPWLPKPLVPSVPGIPQTTLPVVPPTGLPTGLLGAWPGALGALGAAGVPGAPGVPGVPSVPGIPGIPGALGAPGALPGLLSGAGLGLPLPGLSKAPLPSPTGVPSTLPTIVRPSILPALVKPSILPAPVVASILPAPVIASILPAPVRPSIRPAPVEPSTSPTASSIAPPIPAVSDVLSSLSSALDDVASILPQPVATVVSAVAELPTSVVDAVVGVVSAIPGIGEVLSGGEPALPSILPSAADVVAPDAAIASILATGPVADILTAVVPAASILPSGPVADLLTAVVPAASILPAGPVADILTGGAPLAGILPAAPSVPAAPAVASILPAAIANILPAAGPVAAAPAAPVIPVAPAVAPAVSKVTAAVAPIAGLLKLPTILPVRGPVRRAVEMQQGPASDWESFLGELDESHQSELTGLIHDSAKAVNNDNVDAMAATLKSDFDNLSADTKAQLVDGLASATTLSRRSMRHGRRQAIPGVQSIGPNLDDAQKLDLSSILGPSGSLDPNNMLSPGGGSFADPSPEDFIEPGTPLELADSSVNPVNSNSHAELAAIINAGGLDPNNMLNTAATHFYEAPEQDPYEDIRSNWGSALDASQPVRALEGLDATLQASQLNHIGSKKVPKLPFSPPAVQGNAAVRANAQVQPLAQAAPQGSVAEWFHRYVKPSLRKEVDAEIVR</sequence>
<keyword evidence="4" id="KW-1185">Reference proteome</keyword>
<gene>
    <name evidence="3" type="ORF">E8E13_007358</name>
</gene>
<evidence type="ECO:0000313" key="4">
    <source>
        <dbReference type="Proteomes" id="UP000801428"/>
    </source>
</evidence>
<feature type="compositionally biased region" description="Low complexity" evidence="1">
    <location>
        <begin position="125"/>
        <end position="136"/>
    </location>
</feature>
<dbReference type="Proteomes" id="UP000801428">
    <property type="component" value="Unassembled WGS sequence"/>
</dbReference>
<dbReference type="EMBL" id="SWKU01000012">
    <property type="protein sequence ID" value="KAF3001961.1"/>
    <property type="molecule type" value="Genomic_DNA"/>
</dbReference>
<organism evidence="3 4">
    <name type="scientific">Curvularia kusanoi</name>
    <name type="common">Cochliobolus kusanoi</name>
    <dbReference type="NCBI Taxonomy" id="90978"/>
    <lineage>
        <taxon>Eukaryota</taxon>
        <taxon>Fungi</taxon>
        <taxon>Dikarya</taxon>
        <taxon>Ascomycota</taxon>
        <taxon>Pezizomycotina</taxon>
        <taxon>Dothideomycetes</taxon>
        <taxon>Pleosporomycetidae</taxon>
        <taxon>Pleosporales</taxon>
        <taxon>Pleosporineae</taxon>
        <taxon>Pleosporaceae</taxon>
        <taxon>Curvularia</taxon>
    </lineage>
</organism>
<dbReference type="OrthoDB" id="3793480at2759"/>
<reference evidence="3" key="1">
    <citation type="submission" date="2019-04" db="EMBL/GenBank/DDBJ databases">
        <title>Sequencing of skin fungus with MAO and IRED activity.</title>
        <authorList>
            <person name="Marsaioli A.J."/>
            <person name="Bonatto J.M.C."/>
            <person name="Reis Junior O."/>
        </authorList>
    </citation>
    <scope>NUCLEOTIDE SEQUENCE</scope>
    <source>
        <strain evidence="3">30M1</strain>
    </source>
</reference>
<protein>
    <submittedName>
        <fullName evidence="3">Uncharacterized protein</fullName>
    </submittedName>
</protein>
<evidence type="ECO:0000313" key="3">
    <source>
        <dbReference type="EMBL" id="KAF3001961.1"/>
    </source>
</evidence>
<proteinExistence type="predicted"/>
<evidence type="ECO:0000256" key="1">
    <source>
        <dbReference type="SAM" id="MobiDB-lite"/>
    </source>
</evidence>
<name>A0A9P4TDF9_CURKU</name>
<comment type="caution">
    <text evidence="3">The sequence shown here is derived from an EMBL/GenBank/DDBJ whole genome shotgun (WGS) entry which is preliminary data.</text>
</comment>
<feature type="region of interest" description="Disordered" evidence="1">
    <location>
        <begin position="110"/>
        <end position="147"/>
    </location>
</feature>
<feature type="signal peptide" evidence="2">
    <location>
        <begin position="1"/>
        <end position="20"/>
    </location>
</feature>